<protein>
    <recommendedName>
        <fullName evidence="4">SOWAHA-C winged helix-turn-helix domain-containing protein</fullName>
    </recommendedName>
</protein>
<feature type="region of interest" description="Disordered" evidence="3">
    <location>
        <begin position="203"/>
        <end position="302"/>
    </location>
</feature>
<evidence type="ECO:0000256" key="1">
    <source>
        <dbReference type="ARBA" id="ARBA00022737"/>
    </source>
</evidence>
<dbReference type="Pfam" id="PF25877">
    <property type="entry name" value="WHD_SOWAH"/>
    <property type="match status" value="1"/>
</dbReference>
<dbReference type="EMBL" id="OU963863">
    <property type="protein sequence ID" value="CAH0385668.1"/>
    <property type="molecule type" value="Genomic_DNA"/>
</dbReference>
<feature type="domain" description="SOWAHA-C winged helix-turn-helix" evidence="4">
    <location>
        <begin position="7"/>
        <end position="78"/>
    </location>
</feature>
<evidence type="ECO:0000259" key="4">
    <source>
        <dbReference type="Pfam" id="PF25877"/>
    </source>
</evidence>
<dbReference type="PANTHER" id="PTHR14491:SF7">
    <property type="entry name" value="SOSONDOWAH, ISOFORM G"/>
    <property type="match status" value="1"/>
</dbReference>
<evidence type="ECO:0000313" key="6">
    <source>
        <dbReference type="Proteomes" id="UP001152759"/>
    </source>
</evidence>
<gene>
    <name evidence="5" type="ORF">BEMITA_LOCUS4869</name>
</gene>
<dbReference type="Proteomes" id="UP001152759">
    <property type="component" value="Chromosome 2"/>
</dbReference>
<dbReference type="AlphaFoldDB" id="A0A9P0EZK6"/>
<sequence>MDNPEVVTVEAVRNFILHKGGKVTNHELVRHFKGYLTNPDNRVEARNHFKEIVNFVATIIRNDDGEKYLVLKKRFRNQGMVGCNSMDGLMSSPPMSPEPLNSVDSANSLGYLYPNQLPGGYHYSNSQDSIGRYSGSQDGVNRYQSQDSVNSYHSQDGANRYPSPDGVGRYFSQDNMNRYASQEGVNRYLNNQDLNRFSQQDSINHFMSPPRHVEPPPYRPPPPPVRPHLPSQSSFDDNMSLSSSVSSGSINRQSSLDDPFLSSGDGPPPVPPRRRSSCDKIQPMKADNKENANSNKEFSKRPKTIGAESDLYSAGAIDVENRKISVKECTQKFNRLASESSPKHFNLPTASTISSALKKRHEKEGINAQTILQFIVQSGLI</sequence>
<keyword evidence="6" id="KW-1185">Reference proteome</keyword>
<evidence type="ECO:0000256" key="2">
    <source>
        <dbReference type="ARBA" id="ARBA00023043"/>
    </source>
</evidence>
<feature type="region of interest" description="Disordered" evidence="3">
    <location>
        <begin position="123"/>
        <end position="172"/>
    </location>
</feature>
<keyword evidence="1" id="KW-0677">Repeat</keyword>
<evidence type="ECO:0000313" key="5">
    <source>
        <dbReference type="EMBL" id="CAH0385668.1"/>
    </source>
</evidence>
<dbReference type="PANTHER" id="PTHR14491">
    <property type="entry name" value="SOSONDOWAH, ISOFORM G"/>
    <property type="match status" value="1"/>
</dbReference>
<feature type="compositionally biased region" description="Low complexity" evidence="3">
    <location>
        <begin position="228"/>
        <end position="254"/>
    </location>
</feature>
<organism evidence="5 6">
    <name type="scientific">Bemisia tabaci</name>
    <name type="common">Sweetpotato whitefly</name>
    <name type="synonym">Aleurodes tabaci</name>
    <dbReference type="NCBI Taxonomy" id="7038"/>
    <lineage>
        <taxon>Eukaryota</taxon>
        <taxon>Metazoa</taxon>
        <taxon>Ecdysozoa</taxon>
        <taxon>Arthropoda</taxon>
        <taxon>Hexapoda</taxon>
        <taxon>Insecta</taxon>
        <taxon>Pterygota</taxon>
        <taxon>Neoptera</taxon>
        <taxon>Paraneoptera</taxon>
        <taxon>Hemiptera</taxon>
        <taxon>Sternorrhyncha</taxon>
        <taxon>Aleyrodoidea</taxon>
        <taxon>Aleyrodidae</taxon>
        <taxon>Aleyrodinae</taxon>
        <taxon>Bemisia</taxon>
    </lineage>
</organism>
<proteinExistence type="predicted"/>
<name>A0A9P0EZK6_BEMTA</name>
<reference evidence="5" key="1">
    <citation type="submission" date="2021-12" db="EMBL/GenBank/DDBJ databases">
        <authorList>
            <person name="King R."/>
        </authorList>
    </citation>
    <scope>NUCLEOTIDE SEQUENCE</scope>
</reference>
<dbReference type="InterPro" id="IPR058889">
    <property type="entry name" value="WHD_SOWAHA-C"/>
</dbReference>
<feature type="compositionally biased region" description="Pro residues" evidence="3">
    <location>
        <begin position="215"/>
        <end position="227"/>
    </location>
</feature>
<accession>A0A9P0EZK6</accession>
<keyword evidence="2" id="KW-0040">ANK repeat</keyword>
<evidence type="ECO:0000256" key="3">
    <source>
        <dbReference type="SAM" id="MobiDB-lite"/>
    </source>
</evidence>
<feature type="compositionally biased region" description="Polar residues" evidence="3">
    <location>
        <begin position="123"/>
        <end position="157"/>
    </location>
</feature>